<dbReference type="InterPro" id="IPR011059">
    <property type="entry name" value="Metal-dep_hydrolase_composite"/>
</dbReference>
<reference evidence="2 3" key="1">
    <citation type="submission" date="2019-07" db="EMBL/GenBank/DDBJ databases">
        <title>Lentzea xizangensis sp. nov., isolated from Qinghai-Tibetan Plateau Soils.</title>
        <authorList>
            <person name="Huang J."/>
        </authorList>
    </citation>
    <scope>NUCLEOTIDE SEQUENCE [LARGE SCALE GENOMIC DNA]</scope>
    <source>
        <strain evidence="2 3">FXJ1.1311</strain>
    </source>
</reference>
<dbReference type="AlphaFoldDB" id="A0A563EPW0"/>
<dbReference type="InterPro" id="IPR006680">
    <property type="entry name" value="Amidohydro-rel"/>
</dbReference>
<proteinExistence type="predicted"/>
<dbReference type="OrthoDB" id="3189065at2"/>
<protein>
    <submittedName>
        <fullName evidence="2">Amidohydrolase family protein</fullName>
    </submittedName>
</protein>
<keyword evidence="3" id="KW-1185">Reference proteome</keyword>
<dbReference type="SUPFAM" id="SSF51338">
    <property type="entry name" value="Composite domain of metallo-dependent hydrolases"/>
    <property type="match status" value="1"/>
</dbReference>
<dbReference type="InterPro" id="IPR032466">
    <property type="entry name" value="Metal_Hydrolase"/>
</dbReference>
<feature type="domain" description="Amidohydrolase-related" evidence="1">
    <location>
        <begin position="55"/>
        <end position="390"/>
    </location>
</feature>
<evidence type="ECO:0000313" key="2">
    <source>
        <dbReference type="EMBL" id="TWP49407.1"/>
    </source>
</evidence>
<dbReference type="SUPFAM" id="SSF51556">
    <property type="entry name" value="Metallo-dependent hydrolases"/>
    <property type="match status" value="1"/>
</dbReference>
<name>A0A563EPW0_9PSEU</name>
<dbReference type="InterPro" id="IPR050287">
    <property type="entry name" value="MTA/SAH_deaminase"/>
</dbReference>
<organism evidence="2 3">
    <name type="scientific">Lentzea tibetensis</name>
    <dbReference type="NCBI Taxonomy" id="2591470"/>
    <lineage>
        <taxon>Bacteria</taxon>
        <taxon>Bacillati</taxon>
        <taxon>Actinomycetota</taxon>
        <taxon>Actinomycetes</taxon>
        <taxon>Pseudonocardiales</taxon>
        <taxon>Pseudonocardiaceae</taxon>
        <taxon>Lentzea</taxon>
    </lineage>
</organism>
<accession>A0A563EPW0</accession>
<comment type="caution">
    <text evidence="2">The sequence shown here is derived from an EMBL/GenBank/DDBJ whole genome shotgun (WGS) entry which is preliminary data.</text>
</comment>
<dbReference type="Gene3D" id="2.30.40.10">
    <property type="entry name" value="Urease, subunit C, domain 1"/>
    <property type="match status" value="1"/>
</dbReference>
<dbReference type="Gene3D" id="3.20.20.140">
    <property type="entry name" value="Metal-dependent hydrolases"/>
    <property type="match status" value="1"/>
</dbReference>
<keyword evidence="2" id="KW-0378">Hydrolase</keyword>
<dbReference type="EMBL" id="VOBR01000016">
    <property type="protein sequence ID" value="TWP49407.1"/>
    <property type="molecule type" value="Genomic_DNA"/>
</dbReference>
<dbReference type="PANTHER" id="PTHR43794:SF5">
    <property type="entry name" value="CHLOROHYDROLASE FAMILY PROTEIN"/>
    <property type="match status" value="1"/>
</dbReference>
<sequence>MAVDLLLRGGLVIDTEPSPVAMSGVDVLVSDGRIAAVGPGLVSESATVIDCTGRIVLPGFVDTHRHLWQTVLRSVASDVSLGQYIDVVLRSAGPRVRPEDVHAGTFAGALECLDSGITTVQDYAYSPTFAHASASVSALQASGIRALFGYGQPVFGPASAASDVARAAELADSLVSTALAPMGPSFAEMDEVVRTWELARGLGMRVVVHVGNGPTAGAPISALKAAGLLSSAITFVHGNSLEDAELSLIASAGAGVSIAPAVEARMGHGGPVVGRLRRLGVTTGLGVDVVSAVAGDMFSLMRATLMSASFGDVHVTPADVLRMATVEGAAAIGMDDRIGSLRVGKQADLVVLRANDVNLVGGVAHDPVNAVVTAAHPGNVELVMVGGRVVKRDGRLLTAGDPDAVLASAAHLVA</sequence>
<evidence type="ECO:0000313" key="3">
    <source>
        <dbReference type="Proteomes" id="UP000316639"/>
    </source>
</evidence>
<gene>
    <name evidence="2" type="ORF">FKR81_24875</name>
</gene>
<dbReference type="Proteomes" id="UP000316639">
    <property type="component" value="Unassembled WGS sequence"/>
</dbReference>
<dbReference type="GO" id="GO:0016810">
    <property type="term" value="F:hydrolase activity, acting on carbon-nitrogen (but not peptide) bonds"/>
    <property type="evidence" value="ECO:0007669"/>
    <property type="project" value="InterPro"/>
</dbReference>
<dbReference type="Pfam" id="PF01979">
    <property type="entry name" value="Amidohydro_1"/>
    <property type="match status" value="1"/>
</dbReference>
<dbReference type="NCBIfam" id="NF006056">
    <property type="entry name" value="PRK08204.1"/>
    <property type="match status" value="1"/>
</dbReference>
<evidence type="ECO:0000259" key="1">
    <source>
        <dbReference type="Pfam" id="PF01979"/>
    </source>
</evidence>
<dbReference type="PANTHER" id="PTHR43794">
    <property type="entry name" value="AMINOHYDROLASE SSNA-RELATED"/>
    <property type="match status" value="1"/>
</dbReference>